<dbReference type="RefSeq" id="XP_042917564.1">
    <property type="nucleotide sequence ID" value="XM_043069589.1"/>
</dbReference>
<dbReference type="Gene3D" id="3.20.20.80">
    <property type="entry name" value="Glycosidases"/>
    <property type="match status" value="1"/>
</dbReference>
<dbReference type="Proteomes" id="UP000006906">
    <property type="component" value="Chromosome 13"/>
</dbReference>
<dbReference type="STRING" id="3055.A0A2K3D0F9"/>
<evidence type="ECO:0000313" key="5">
    <source>
        <dbReference type="Proteomes" id="UP000006906"/>
    </source>
</evidence>
<dbReference type="ExpressionAtlas" id="A0A2K3D0F9">
    <property type="expression patterns" value="baseline and differential"/>
</dbReference>
<dbReference type="Gene3D" id="2.60.120.260">
    <property type="entry name" value="Galactose-binding domain-like"/>
    <property type="match status" value="1"/>
</dbReference>
<feature type="domain" description="Cytosolic endo-beta-N-acetylglucosaminidase TIM barrel" evidence="3">
    <location>
        <begin position="188"/>
        <end position="463"/>
    </location>
</feature>
<accession>A0A2K3D0F9</accession>
<dbReference type="GO" id="GO:0006491">
    <property type="term" value="P:N-glycan processing"/>
    <property type="evidence" value="ECO:0000318"/>
    <property type="project" value="GO_Central"/>
</dbReference>
<feature type="region of interest" description="Disordered" evidence="1">
    <location>
        <begin position="496"/>
        <end position="522"/>
    </location>
</feature>
<evidence type="ECO:0000256" key="1">
    <source>
        <dbReference type="SAM" id="MobiDB-lite"/>
    </source>
</evidence>
<dbReference type="GO" id="GO:0005829">
    <property type="term" value="C:cytosol"/>
    <property type="evidence" value="ECO:0007669"/>
    <property type="project" value="UniProtKB-SubCell"/>
</dbReference>
<keyword evidence="5" id="KW-1185">Reference proteome</keyword>
<evidence type="ECO:0000256" key="2">
    <source>
        <dbReference type="SAM" id="Phobius"/>
    </source>
</evidence>
<dbReference type="OrthoDB" id="284473at2759"/>
<protein>
    <recommendedName>
        <fullName evidence="3">Cytosolic endo-beta-N-acetylglucosaminidase TIM barrel domain-containing protein</fullName>
    </recommendedName>
</protein>
<keyword evidence="2" id="KW-1133">Transmembrane helix</keyword>
<proteinExistence type="predicted"/>
<dbReference type="PANTHER" id="PTHR13246">
    <property type="entry name" value="ENDO BETA N-ACETYLGLUCOSAMINIDASE"/>
    <property type="match status" value="1"/>
</dbReference>
<dbReference type="GO" id="GO:0033925">
    <property type="term" value="F:mannosyl-glycoprotein endo-beta-N-acetylglucosaminidase activity"/>
    <property type="evidence" value="ECO:0000318"/>
    <property type="project" value="GO_Central"/>
</dbReference>
<dbReference type="PANTHER" id="PTHR13246:SF1">
    <property type="entry name" value="CYTOSOLIC ENDO-BETA-N-ACETYLGLUCOSAMINIDASE"/>
    <property type="match status" value="1"/>
</dbReference>
<feature type="region of interest" description="Disordered" evidence="1">
    <location>
        <begin position="994"/>
        <end position="1030"/>
    </location>
</feature>
<dbReference type="GeneID" id="5719337"/>
<reference evidence="4 5" key="1">
    <citation type="journal article" date="2007" name="Science">
        <title>The Chlamydomonas genome reveals the evolution of key animal and plant functions.</title>
        <authorList>
            <person name="Merchant S.S."/>
            <person name="Prochnik S.E."/>
            <person name="Vallon O."/>
            <person name="Harris E.H."/>
            <person name="Karpowicz S.J."/>
            <person name="Witman G.B."/>
            <person name="Terry A."/>
            <person name="Salamov A."/>
            <person name="Fritz-Laylin L.K."/>
            <person name="Marechal-Drouard L."/>
            <person name="Marshall W.F."/>
            <person name="Qu L.H."/>
            <person name="Nelson D.R."/>
            <person name="Sanderfoot A.A."/>
            <person name="Spalding M.H."/>
            <person name="Kapitonov V.V."/>
            <person name="Ren Q."/>
            <person name="Ferris P."/>
            <person name="Lindquist E."/>
            <person name="Shapiro H."/>
            <person name="Lucas S.M."/>
            <person name="Grimwood J."/>
            <person name="Schmutz J."/>
            <person name="Cardol P."/>
            <person name="Cerutti H."/>
            <person name="Chanfreau G."/>
            <person name="Chen C.L."/>
            <person name="Cognat V."/>
            <person name="Croft M.T."/>
            <person name="Dent R."/>
            <person name="Dutcher S."/>
            <person name="Fernandez E."/>
            <person name="Fukuzawa H."/>
            <person name="Gonzalez-Ballester D."/>
            <person name="Gonzalez-Halphen D."/>
            <person name="Hallmann A."/>
            <person name="Hanikenne M."/>
            <person name="Hippler M."/>
            <person name="Inwood W."/>
            <person name="Jabbari K."/>
            <person name="Kalanon M."/>
            <person name="Kuras R."/>
            <person name="Lefebvre P.A."/>
            <person name="Lemaire S.D."/>
            <person name="Lobanov A.V."/>
            <person name="Lohr M."/>
            <person name="Manuell A."/>
            <person name="Meier I."/>
            <person name="Mets L."/>
            <person name="Mittag M."/>
            <person name="Mittelmeier T."/>
            <person name="Moroney J.V."/>
            <person name="Moseley J."/>
            <person name="Napoli C."/>
            <person name="Nedelcu A.M."/>
            <person name="Niyogi K."/>
            <person name="Novoselov S.V."/>
            <person name="Paulsen I.T."/>
            <person name="Pazour G."/>
            <person name="Purton S."/>
            <person name="Ral J.P."/>
            <person name="Riano-Pachon D.M."/>
            <person name="Riekhof W."/>
            <person name="Rymarquis L."/>
            <person name="Schroda M."/>
            <person name="Stern D."/>
            <person name="Umen J."/>
            <person name="Willows R."/>
            <person name="Wilson N."/>
            <person name="Zimmer S.L."/>
            <person name="Allmer J."/>
            <person name="Balk J."/>
            <person name="Bisova K."/>
            <person name="Chen C.J."/>
            <person name="Elias M."/>
            <person name="Gendler K."/>
            <person name="Hauser C."/>
            <person name="Lamb M.R."/>
            <person name="Ledford H."/>
            <person name="Long J.C."/>
            <person name="Minagawa J."/>
            <person name="Page M.D."/>
            <person name="Pan J."/>
            <person name="Pootakham W."/>
            <person name="Roje S."/>
            <person name="Rose A."/>
            <person name="Stahlberg E."/>
            <person name="Terauchi A.M."/>
            <person name="Yang P."/>
            <person name="Ball S."/>
            <person name="Bowler C."/>
            <person name="Dieckmann C.L."/>
            <person name="Gladyshev V.N."/>
            <person name="Green P."/>
            <person name="Jorgensen R."/>
            <person name="Mayfield S."/>
            <person name="Mueller-Roeber B."/>
            <person name="Rajamani S."/>
            <person name="Sayre R.T."/>
            <person name="Brokstein P."/>
            <person name="Dubchak I."/>
            <person name="Goodstein D."/>
            <person name="Hornick L."/>
            <person name="Huang Y.W."/>
            <person name="Jhaveri J."/>
            <person name="Luo Y."/>
            <person name="Martinez D."/>
            <person name="Ngau W.C."/>
            <person name="Otillar B."/>
            <person name="Poliakov A."/>
            <person name="Porter A."/>
            <person name="Szajkowski L."/>
            <person name="Werner G."/>
            <person name="Zhou K."/>
            <person name="Grigoriev I.V."/>
            <person name="Rokhsar D.S."/>
            <person name="Grossman A.R."/>
        </authorList>
    </citation>
    <scope>NUCLEOTIDE SEQUENCE [LARGE SCALE GENOMIC DNA]</scope>
    <source>
        <strain evidence="5">CC-503</strain>
    </source>
</reference>
<evidence type="ECO:0000313" key="4">
    <source>
        <dbReference type="EMBL" id="PNW74022.1"/>
    </source>
</evidence>
<feature type="compositionally biased region" description="Low complexity" evidence="1">
    <location>
        <begin position="129"/>
        <end position="142"/>
    </location>
</feature>
<feature type="compositionally biased region" description="Gly residues" evidence="1">
    <location>
        <begin position="955"/>
        <end position="975"/>
    </location>
</feature>
<dbReference type="KEGG" id="cre:CHLRE_13g582250v5"/>
<sequence>MKRRGFIAVLLIGVGTGVWWAWRNRKVRERVQNLAKEVVRRSHTVRELVRKVFKPQVASEAAANEAARIVTGLDAPEVRPLTTVDQLLRWSPDPAADPDAPFCRTYNSPLLLPPAPPVPATGPVPPTPTATTSTSATASTTTTTTTTIAAAAPATAGAPATAAGATAATAASRPRLLVCHDMMGGYLADRLVQGGADPGFFRLWQWEQVDVFVYFSHHLVTLPPPGWTAAAHRNGVRVLGTFITEWEEGRRRCEALFASPAAARAAADQLVALAVHHGFEGWLVNVENGLGRELVPHLTHFVAHLRARMAAEVGPHALVIWYDAITTEGRLAWQDGLTRLNAPFFDAADALFVNYRWQEGAPAAVAAAAGSRAAEVYMGVDVFGRGSYGGGKENCPVALAAARAAGLSAALFAPGWVYEEFDRATFELRQEAFWAAIRGVWPARPALVARLPLQSHFNTGAGRALWLEGRRVSAAPWFNLSAQDVVASSTPLPSAAATSSSAATTPASTAAPTSLQPPQPKGATVLPPAAVSPLTVRPTSQLAYTGGACLALTAPPPPPPSLSSAGPWVALHALYSAALPLDPGFGSGSGIIGIGSGSGLDLTWTAACAGSSRVGLLLRTAPAEVAGSAGCCVGLAVGPWGAGDKAVVEALRKAGYTCAACPPGAATGAVTCPLSDATTTTAASAAAAAVASGPAVPSGLPWVTYSAQLPRRLFPASGSGSSGSSSSSTAAAGSSRSSSSSSSRGAITAVGIVCYHSATAGSGAQTATAGAGAATATAKAGYFGGGEPLGPSAPFTAFLGLLSIREHRGSPTDPPVPATATVAAPSSAAGVATAPIPVAPAPPPATPPPPLTGAAVSRVRWARPTARAAAGAASSDASAAAAAASPASALLGGLGLGGPRLSGELVHKDDLLSPTTSGSAGAAAAAAAAAAAGKAHAAAAAAAVTEEDDDWERGSSGGGGAGAGAGARNGAGASGAAGSSLAGLESPIKIKLPTLLGDDEEDEEEEEEAAGGARARARRAGAGVEEEDDGTQLLTCELSWAPQFEAGGAPRHRSYHVWVHFNRQEAPAGGAAASGGRGVVPLPGIASPTGPSALGALGVAAAAGAAGADAAGGRKGAGSGSGKAASKQQKLAAASEAAAAAAVDKDSTWEVLHPDWSGAVWVGEAHVARFRLVQLEVPGWARSVSLLAQPAAADSGALGALQPLACVPVPVPARRDRG</sequence>
<keyword evidence="2" id="KW-0812">Transmembrane</keyword>
<dbReference type="InterPro" id="IPR032979">
    <property type="entry name" value="ENGase"/>
</dbReference>
<feature type="transmembrane region" description="Helical" evidence="2">
    <location>
        <begin position="5"/>
        <end position="22"/>
    </location>
</feature>
<gene>
    <name evidence="4" type="ORF">CHLRE_13g582250v5</name>
</gene>
<keyword evidence="2" id="KW-0472">Membrane</keyword>
<dbReference type="Gramene" id="PNW74022">
    <property type="protein sequence ID" value="PNW74022"/>
    <property type="gene ID" value="CHLRE_13g582250v5"/>
</dbReference>
<feature type="region of interest" description="Disordered" evidence="1">
    <location>
        <begin position="943"/>
        <end position="980"/>
    </location>
</feature>
<organism evidence="4 5">
    <name type="scientific">Chlamydomonas reinhardtii</name>
    <name type="common">Chlamydomonas smithii</name>
    <dbReference type="NCBI Taxonomy" id="3055"/>
    <lineage>
        <taxon>Eukaryota</taxon>
        <taxon>Viridiplantae</taxon>
        <taxon>Chlorophyta</taxon>
        <taxon>core chlorophytes</taxon>
        <taxon>Chlorophyceae</taxon>
        <taxon>CS clade</taxon>
        <taxon>Chlamydomonadales</taxon>
        <taxon>Chlamydomonadaceae</taxon>
        <taxon>Chlamydomonas</taxon>
    </lineage>
</organism>
<feature type="compositionally biased region" description="Low complexity" evidence="1">
    <location>
        <begin position="496"/>
        <end position="514"/>
    </location>
</feature>
<dbReference type="EMBL" id="CM008974">
    <property type="protein sequence ID" value="PNW74022.1"/>
    <property type="molecule type" value="Genomic_DNA"/>
</dbReference>
<dbReference type="AlphaFoldDB" id="A0A2K3D0F9"/>
<feature type="compositionally biased region" description="Pro residues" evidence="1">
    <location>
        <begin position="114"/>
        <end position="128"/>
    </location>
</feature>
<name>A0A2K3D0F9_CHLRE</name>
<feature type="region of interest" description="Disordered" evidence="1">
    <location>
        <begin position="114"/>
        <end position="142"/>
    </location>
</feature>
<dbReference type="PaxDb" id="3055-EDP09074"/>
<dbReference type="InterPro" id="IPR005201">
    <property type="entry name" value="TIM_ENGase"/>
</dbReference>
<feature type="compositionally biased region" description="Acidic residues" evidence="1">
    <location>
        <begin position="997"/>
        <end position="1009"/>
    </location>
</feature>
<dbReference type="Pfam" id="PF03644">
    <property type="entry name" value="Glyco_hydro_85"/>
    <property type="match status" value="1"/>
</dbReference>
<dbReference type="InParanoid" id="A0A2K3D0F9"/>
<feature type="region of interest" description="Disordered" evidence="1">
    <location>
        <begin position="716"/>
        <end position="743"/>
    </location>
</feature>
<evidence type="ECO:0000259" key="3">
    <source>
        <dbReference type="Pfam" id="PF03644"/>
    </source>
</evidence>